<dbReference type="Pfam" id="PF06912">
    <property type="entry name" value="DUF1275"/>
    <property type="match status" value="1"/>
</dbReference>
<dbReference type="PANTHER" id="PTHR37314:SF4">
    <property type="entry name" value="UPF0700 TRANSMEMBRANE PROTEIN YOAK"/>
    <property type="match status" value="1"/>
</dbReference>
<keyword evidence="1" id="KW-0472">Membrane</keyword>
<accession>D5AF47</accession>
<keyword evidence="1" id="KW-0812">Transmembrane</keyword>
<keyword evidence="1" id="KW-1133">Transmembrane helix</keyword>
<proteinExistence type="predicted"/>
<dbReference type="AlphaFoldDB" id="D5AF47"/>
<gene>
    <name evidence="2" type="ordered locus">SSGZ1_1984</name>
</gene>
<dbReference type="HOGENOM" id="CLU_079303_0_1_9"/>
<feature type="transmembrane region" description="Helical" evidence="1">
    <location>
        <begin position="66"/>
        <end position="86"/>
    </location>
</feature>
<feature type="transmembrane region" description="Helical" evidence="1">
    <location>
        <begin position="20"/>
        <end position="37"/>
    </location>
</feature>
<evidence type="ECO:0000256" key="1">
    <source>
        <dbReference type="SAM" id="Phobius"/>
    </source>
</evidence>
<dbReference type="InterPro" id="IPR010699">
    <property type="entry name" value="DUF1275"/>
</dbReference>
<protein>
    <submittedName>
        <fullName evidence="2">Hypothetical membrane spanning protein</fullName>
    </submittedName>
</protein>
<reference evidence="2 3" key="1">
    <citation type="journal article" date="2009" name="J. Infect. Dis.">
        <title>Clinical, experimental, and genomic differences between intermediately pathogenic, highly pathogenic, and epidemic Streptococcus suis.</title>
        <authorList>
            <person name="Ye C."/>
            <person name="Zheng H."/>
            <person name="Zhang J."/>
            <person name="Jing H."/>
            <person name="Wang L."/>
            <person name="Xiong Y."/>
            <person name="Wang W."/>
            <person name="Zhou Z."/>
            <person name="Sun Q."/>
            <person name="Luo X."/>
            <person name="Du H."/>
            <person name="Gottschalk M."/>
            <person name="Xu J."/>
        </authorList>
    </citation>
    <scope>NUCLEOTIDE SEQUENCE [LARGE SCALE GENOMIC DNA]</scope>
    <source>
        <strain evidence="2 3">GZ1</strain>
    </source>
</reference>
<evidence type="ECO:0000313" key="3">
    <source>
        <dbReference type="Proteomes" id="UP000002359"/>
    </source>
</evidence>
<dbReference type="PATRIC" id="fig|423211.3.peg.1952"/>
<dbReference type="KEGG" id="ssw:SSGZ1_1984"/>
<evidence type="ECO:0000313" key="2">
    <source>
        <dbReference type="EMBL" id="ADE32440.1"/>
    </source>
</evidence>
<organism evidence="2 3">
    <name type="scientific">Streptococcus suis (strain GZ1)</name>
    <dbReference type="NCBI Taxonomy" id="423211"/>
    <lineage>
        <taxon>Bacteria</taxon>
        <taxon>Bacillati</taxon>
        <taxon>Bacillota</taxon>
        <taxon>Bacilli</taxon>
        <taxon>Lactobacillales</taxon>
        <taxon>Streptococcaceae</taxon>
        <taxon>Streptococcus</taxon>
    </lineage>
</organism>
<dbReference type="EMBL" id="CP000837">
    <property type="protein sequence ID" value="ADE32440.1"/>
    <property type="molecule type" value="Genomic_DNA"/>
</dbReference>
<feature type="transmembrane region" description="Helical" evidence="1">
    <location>
        <begin position="205"/>
        <end position="222"/>
    </location>
</feature>
<dbReference type="Proteomes" id="UP000002359">
    <property type="component" value="Chromosome"/>
</dbReference>
<feature type="transmembrane region" description="Helical" evidence="1">
    <location>
        <begin position="106"/>
        <end position="134"/>
    </location>
</feature>
<name>D5AF47_STRGZ</name>
<dbReference type="PANTHER" id="PTHR37314">
    <property type="entry name" value="SLR0142 PROTEIN"/>
    <property type="match status" value="1"/>
</dbReference>
<feature type="transmembrane region" description="Helical" evidence="1">
    <location>
        <begin position="180"/>
        <end position="199"/>
    </location>
</feature>
<sequence>MKQGVKMNQKEYRVFEGLRIACSLTFISGYLNAFTFVTQGGRFAGVQSGNVISLAYFLAKGDFAQVVNFSIPILFFVFGQFFTYLARRYFEKQTWSWHFGSSVMMLVLILLTIILSPIMPASFTIASLAFVASIQVETFRRLRGAPYANVMMTGNVKNAAYLWFKGVIEKDSELRKTGRNILLTIIGFMLGVIISTHLSFQFEEYALIGLILPVLYINYELWQEKRPTRGRSK</sequence>